<comment type="caution">
    <text evidence="2">The sequence shown here is derived from an EMBL/GenBank/DDBJ whole genome shotgun (WGS) entry which is preliminary data.</text>
</comment>
<name>A0A7X9SQG5_CLOBE</name>
<feature type="transmembrane region" description="Helical" evidence="1">
    <location>
        <begin position="155"/>
        <end position="177"/>
    </location>
</feature>
<dbReference type="RefSeq" id="WP_168982426.1">
    <property type="nucleotide sequence ID" value="NZ_JABAGD010000030.1"/>
</dbReference>
<keyword evidence="1" id="KW-0472">Membrane</keyword>
<sequence length="534" mass="61503">MNRLYEIYYIGKADFLDRIRSKSIFIIALIMMYISYLFFPQNNSSFYYTLNYNFEGFFYRGIYNSMWMGWVATIAFISVITLIGFYFVRNSIKRERELLIGEITASIGTKRWVFIFGKAFGNLLFLLLQMLIVIFITIIMQFVRGECYAIELIKLLTPFIILALPACFIVSVIAIIFEVIPILRNSFGNVAYFFVWSGICVASLGGEKFYLADVFGMNSTSKLILEQFKNNFNEFKDIDYFSIGINGALHDNIKTFVMDKVSIEMNVFIGRFFWIAISLSVLFLFSMFFKRTSLIKTKASSKMSKVIDTKQKEYNSQKRVVLSEIFEDKIYSNNLSIICSELKFMFATCNLWWYTAIILCSIGVFFAKGETLYKFLIPLIWILPIFTCSKLGIIQINYSMEDYLITYRNYRKSQLFDSAVAGILFSVLINISVIIKFIILNDCLGAIYILMGIVFVNALGMFIGNISKNSTAFEIIYIILWYVGMLNGLTSLDFLGLTRTAFSKQTPIIFFGVGIVLLISSIMIKKNRISTLKN</sequence>
<keyword evidence="1" id="KW-0812">Transmembrane</keyword>
<accession>A0A7X9SQG5</accession>
<protein>
    <submittedName>
        <fullName evidence="2">Uncharacterized protein</fullName>
    </submittedName>
</protein>
<feature type="transmembrane region" description="Helical" evidence="1">
    <location>
        <begin position="415"/>
        <end position="439"/>
    </location>
</feature>
<feature type="transmembrane region" description="Helical" evidence="1">
    <location>
        <begin position="268"/>
        <end position="289"/>
    </location>
</feature>
<evidence type="ECO:0000313" key="2">
    <source>
        <dbReference type="EMBL" id="NMF06202.1"/>
    </source>
</evidence>
<feature type="transmembrane region" description="Helical" evidence="1">
    <location>
        <begin position="475"/>
        <end position="495"/>
    </location>
</feature>
<dbReference type="AlphaFoldDB" id="A0A7X9SQG5"/>
<feature type="transmembrane region" description="Helical" evidence="1">
    <location>
        <begin position="507"/>
        <end position="524"/>
    </location>
</feature>
<keyword evidence="1" id="KW-1133">Transmembrane helix</keyword>
<feature type="transmembrane region" description="Helical" evidence="1">
    <location>
        <begin position="21"/>
        <end position="39"/>
    </location>
</feature>
<feature type="transmembrane region" description="Helical" evidence="1">
    <location>
        <begin position="189"/>
        <end position="211"/>
    </location>
</feature>
<reference evidence="2 3" key="1">
    <citation type="submission" date="2020-04" db="EMBL/GenBank/DDBJ databases">
        <authorList>
            <person name="Hitch T.C.A."/>
            <person name="Wylensek D."/>
            <person name="Clavel T."/>
        </authorList>
    </citation>
    <scope>NUCLEOTIDE SEQUENCE [LARGE SCALE GENOMIC DNA]</scope>
    <source>
        <strain evidence="2 3">WB01_NA02</strain>
    </source>
</reference>
<feature type="transmembrane region" description="Helical" evidence="1">
    <location>
        <begin position="120"/>
        <end position="143"/>
    </location>
</feature>
<proteinExistence type="predicted"/>
<gene>
    <name evidence="2" type="ORF">HF849_15900</name>
</gene>
<feature type="transmembrane region" description="Helical" evidence="1">
    <location>
        <begin position="351"/>
        <end position="369"/>
    </location>
</feature>
<evidence type="ECO:0000313" key="3">
    <source>
        <dbReference type="Proteomes" id="UP000587880"/>
    </source>
</evidence>
<evidence type="ECO:0000256" key="1">
    <source>
        <dbReference type="SAM" id="Phobius"/>
    </source>
</evidence>
<dbReference type="Proteomes" id="UP000587880">
    <property type="component" value="Unassembled WGS sequence"/>
</dbReference>
<dbReference type="EMBL" id="JABAGD010000030">
    <property type="protein sequence ID" value="NMF06202.1"/>
    <property type="molecule type" value="Genomic_DNA"/>
</dbReference>
<organism evidence="2 3">
    <name type="scientific">Clostridium beijerinckii</name>
    <name type="common">Clostridium MP</name>
    <dbReference type="NCBI Taxonomy" id="1520"/>
    <lineage>
        <taxon>Bacteria</taxon>
        <taxon>Bacillati</taxon>
        <taxon>Bacillota</taxon>
        <taxon>Clostridia</taxon>
        <taxon>Eubacteriales</taxon>
        <taxon>Clostridiaceae</taxon>
        <taxon>Clostridium</taxon>
    </lineage>
</organism>
<feature type="transmembrane region" description="Helical" evidence="1">
    <location>
        <begin position="375"/>
        <end position="394"/>
    </location>
</feature>
<feature type="transmembrane region" description="Helical" evidence="1">
    <location>
        <begin position="67"/>
        <end position="88"/>
    </location>
</feature>
<feature type="transmembrane region" description="Helical" evidence="1">
    <location>
        <begin position="445"/>
        <end position="463"/>
    </location>
</feature>